<dbReference type="GeneID" id="120023527"/>
<gene>
    <name evidence="6" type="primary">LOC120023527</name>
</gene>
<dbReference type="PANTHER" id="PTHR23239">
    <property type="entry name" value="INTERMEDIATE FILAMENT"/>
    <property type="match status" value="1"/>
</dbReference>
<dbReference type="GO" id="GO:0005882">
    <property type="term" value="C:intermediate filament"/>
    <property type="evidence" value="ECO:0007669"/>
    <property type="project" value="UniProtKB-KW"/>
</dbReference>
<evidence type="ECO:0000256" key="1">
    <source>
        <dbReference type="ARBA" id="ARBA00022754"/>
    </source>
</evidence>
<dbReference type="RefSeq" id="XP_038823485.1">
    <property type="nucleotide sequence ID" value="XM_038967557.1"/>
</dbReference>
<evidence type="ECO:0000313" key="5">
    <source>
        <dbReference type="Proteomes" id="UP000808372"/>
    </source>
</evidence>
<evidence type="ECO:0000256" key="2">
    <source>
        <dbReference type="ARBA" id="ARBA00023054"/>
    </source>
</evidence>
<reference evidence="6" key="1">
    <citation type="submission" date="2025-08" db="UniProtKB">
        <authorList>
            <consortium name="RefSeq"/>
        </authorList>
    </citation>
    <scope>IDENTIFICATION</scope>
    <source>
        <tissue evidence="6">White muscle</tissue>
    </source>
</reference>
<dbReference type="SMART" id="SM01391">
    <property type="entry name" value="Filament"/>
    <property type="match status" value="1"/>
</dbReference>
<sequence>MSLSGKQRFSANSFSGFGSRKMALSSAGGSSMRSSFGSRMGIGVGGGGASLGFGKGFGDGGGGGFRMSSSSHMAGLGSGMSTGGGGSGMFGGGGGGGGGGFGYGGSVEDTSLGFAGNEKQHMHNLNDRLATYMEKVRQLEATNHQLEEKLKTFTFNKVEAHDLTIYDATLKPLMEQLMAFLIQNTQIAVEIDNAKLTADDFRVKWENELSLRQCVEGDIGGLRNLQREFEMNITAMMQDLQGYQNERVSMAKSHEEELLSMRGGMTGQVNVDVQAAKSQDLSLMLAEVRSEYEAAVEKNRRQAEAWYMKQMANLEARLLEVQSQFQQRLSGYSGKVMGLEGELVSIRASTTEQSQDYQILLNIKSRLEMEIQQYKHLLEGAGLGGGMVSGGADLGGGTVVSGGADLGGGTSVSGGAGRLTLA</sequence>
<evidence type="ECO:0000259" key="4">
    <source>
        <dbReference type="PROSITE" id="PS51842"/>
    </source>
</evidence>
<dbReference type="PRINTS" id="PR01248">
    <property type="entry name" value="TYPE1KERATIN"/>
</dbReference>
<dbReference type="InterPro" id="IPR002957">
    <property type="entry name" value="Keratin_I"/>
</dbReference>
<protein>
    <submittedName>
        <fullName evidence="6">Keratin, type I cytoskeletal 13-like</fullName>
    </submittedName>
</protein>
<dbReference type="Proteomes" id="UP000808372">
    <property type="component" value="Chromosome 2"/>
</dbReference>
<keyword evidence="5" id="KW-1185">Reference proteome</keyword>
<dbReference type="AlphaFoldDB" id="A0A8U0PEI2"/>
<dbReference type="InterPro" id="IPR039008">
    <property type="entry name" value="IF_rod_dom"/>
</dbReference>
<name>A0A8U0PEI2_SALNM</name>
<feature type="coiled-coil region" evidence="3">
    <location>
        <begin position="122"/>
        <end position="156"/>
    </location>
</feature>
<accession>A0A8U0PEI2</accession>
<feature type="domain" description="IF rod" evidence="4">
    <location>
        <begin position="118"/>
        <end position="385"/>
    </location>
</feature>
<keyword evidence="2 3" id="KW-0175">Coiled coil</keyword>
<evidence type="ECO:0000313" key="6">
    <source>
        <dbReference type="RefSeq" id="XP_038823485.1"/>
    </source>
</evidence>
<dbReference type="SUPFAM" id="SSF64593">
    <property type="entry name" value="Intermediate filament protein, coiled coil region"/>
    <property type="match status" value="2"/>
</dbReference>
<dbReference type="Pfam" id="PF00038">
    <property type="entry name" value="Filament"/>
    <property type="match status" value="1"/>
</dbReference>
<dbReference type="PROSITE" id="PS51842">
    <property type="entry name" value="IF_ROD_2"/>
    <property type="match status" value="1"/>
</dbReference>
<dbReference type="PANTHER" id="PTHR23239:SF366">
    <property type="entry name" value="KERATIN, TYPE I CYTOSKELETAL 47 KDA"/>
    <property type="match status" value="1"/>
</dbReference>
<dbReference type="GO" id="GO:0005198">
    <property type="term" value="F:structural molecule activity"/>
    <property type="evidence" value="ECO:0007669"/>
    <property type="project" value="InterPro"/>
</dbReference>
<keyword evidence="1" id="KW-0403">Intermediate filament</keyword>
<evidence type="ECO:0000256" key="3">
    <source>
        <dbReference type="SAM" id="Coils"/>
    </source>
</evidence>
<dbReference type="KEGG" id="snh:120023527"/>
<dbReference type="Gene3D" id="1.20.5.1160">
    <property type="entry name" value="Vasodilator-stimulated phosphoprotein"/>
    <property type="match status" value="1"/>
</dbReference>
<proteinExistence type="predicted"/>
<dbReference type="Gene3D" id="1.20.5.170">
    <property type="match status" value="1"/>
</dbReference>
<organism evidence="5 6">
    <name type="scientific">Salvelinus namaycush</name>
    <name type="common">Lake trout</name>
    <name type="synonym">Salmo namaycush</name>
    <dbReference type="NCBI Taxonomy" id="8040"/>
    <lineage>
        <taxon>Eukaryota</taxon>
        <taxon>Metazoa</taxon>
        <taxon>Chordata</taxon>
        <taxon>Craniata</taxon>
        <taxon>Vertebrata</taxon>
        <taxon>Euteleostomi</taxon>
        <taxon>Actinopterygii</taxon>
        <taxon>Neopterygii</taxon>
        <taxon>Teleostei</taxon>
        <taxon>Protacanthopterygii</taxon>
        <taxon>Salmoniformes</taxon>
        <taxon>Salmonidae</taxon>
        <taxon>Salmoninae</taxon>
        <taxon>Salvelinus</taxon>
    </lineage>
</organism>